<reference evidence="3" key="1">
    <citation type="journal article" date="2021" name="IMA Fungus">
        <title>Genomic characterization of three marine fungi, including Emericellopsis atlantica sp. nov. with signatures of a generalist lifestyle and marine biomass degradation.</title>
        <authorList>
            <person name="Hagestad O.C."/>
            <person name="Hou L."/>
            <person name="Andersen J.H."/>
            <person name="Hansen E.H."/>
            <person name="Altermark B."/>
            <person name="Li C."/>
            <person name="Kuhnert E."/>
            <person name="Cox R.J."/>
            <person name="Crous P.W."/>
            <person name="Spatafora J.W."/>
            <person name="Lail K."/>
            <person name="Amirebrahimi M."/>
            <person name="Lipzen A."/>
            <person name="Pangilinan J."/>
            <person name="Andreopoulos W."/>
            <person name="Hayes R.D."/>
            <person name="Ng V."/>
            <person name="Grigoriev I.V."/>
            <person name="Jackson S.A."/>
            <person name="Sutton T.D.S."/>
            <person name="Dobson A.D.W."/>
            <person name="Rama T."/>
        </authorList>
    </citation>
    <scope>NUCLEOTIDE SEQUENCE</scope>
    <source>
        <strain evidence="3">TS7</strain>
    </source>
</reference>
<dbReference type="AlphaFoldDB" id="A0A9P7ZFH9"/>
<dbReference type="GeneID" id="70293353"/>
<accession>A0A9P7ZFH9</accession>
<evidence type="ECO:0000256" key="1">
    <source>
        <dbReference type="SAM" id="Phobius"/>
    </source>
</evidence>
<gene>
    <name evidence="3" type="ORF">F5Z01DRAFT_639569</name>
</gene>
<proteinExistence type="predicted"/>
<protein>
    <submittedName>
        <fullName evidence="3">Uncharacterized protein</fullName>
    </submittedName>
</protein>
<dbReference type="Proteomes" id="UP000887229">
    <property type="component" value="Unassembled WGS sequence"/>
</dbReference>
<evidence type="ECO:0000313" key="4">
    <source>
        <dbReference type="Proteomes" id="UP000887229"/>
    </source>
</evidence>
<sequence length="103" mass="10560">MRIFAYLILFFTWAVASHIGTGTITVDVGLNATEAMGSSLAAETGILSITKVVIETSTWMQPSVEATASAPRGDSAALSLIDPGFVALSIASGIMIIGMLAVA</sequence>
<keyword evidence="1" id="KW-1133">Transmembrane helix</keyword>
<feature type="transmembrane region" description="Helical" evidence="1">
    <location>
        <begin position="84"/>
        <end position="102"/>
    </location>
</feature>
<keyword evidence="4" id="KW-1185">Reference proteome</keyword>
<dbReference type="RefSeq" id="XP_046115092.1">
    <property type="nucleotide sequence ID" value="XM_046262450.1"/>
</dbReference>
<feature type="signal peptide" evidence="2">
    <location>
        <begin position="1"/>
        <end position="16"/>
    </location>
</feature>
<keyword evidence="2" id="KW-0732">Signal</keyword>
<organism evidence="3 4">
    <name type="scientific">Emericellopsis atlantica</name>
    <dbReference type="NCBI Taxonomy" id="2614577"/>
    <lineage>
        <taxon>Eukaryota</taxon>
        <taxon>Fungi</taxon>
        <taxon>Dikarya</taxon>
        <taxon>Ascomycota</taxon>
        <taxon>Pezizomycotina</taxon>
        <taxon>Sordariomycetes</taxon>
        <taxon>Hypocreomycetidae</taxon>
        <taxon>Hypocreales</taxon>
        <taxon>Bionectriaceae</taxon>
        <taxon>Emericellopsis</taxon>
    </lineage>
</organism>
<evidence type="ECO:0000256" key="2">
    <source>
        <dbReference type="SAM" id="SignalP"/>
    </source>
</evidence>
<dbReference type="OrthoDB" id="10382508at2759"/>
<comment type="caution">
    <text evidence="3">The sequence shown here is derived from an EMBL/GenBank/DDBJ whole genome shotgun (WGS) entry which is preliminary data.</text>
</comment>
<dbReference type="EMBL" id="MU251270">
    <property type="protein sequence ID" value="KAG9251168.1"/>
    <property type="molecule type" value="Genomic_DNA"/>
</dbReference>
<keyword evidence="1" id="KW-0812">Transmembrane</keyword>
<feature type="chain" id="PRO_5040119853" evidence="2">
    <location>
        <begin position="17"/>
        <end position="103"/>
    </location>
</feature>
<keyword evidence="1" id="KW-0472">Membrane</keyword>
<name>A0A9P7ZFH9_9HYPO</name>
<evidence type="ECO:0000313" key="3">
    <source>
        <dbReference type="EMBL" id="KAG9251168.1"/>
    </source>
</evidence>